<dbReference type="EMBL" id="JAGZZN010000002">
    <property type="protein sequence ID" value="MBS6536030.1"/>
    <property type="molecule type" value="Genomic_DNA"/>
</dbReference>
<proteinExistence type="predicted"/>
<accession>A0A943SSS5</accession>
<name>A0A943SSS5_STRPA</name>
<evidence type="ECO:0000313" key="1">
    <source>
        <dbReference type="EMBL" id="MBS6536030.1"/>
    </source>
</evidence>
<protein>
    <submittedName>
        <fullName evidence="1">Uncharacterized protein</fullName>
    </submittedName>
</protein>
<organism evidence="1 2">
    <name type="scientific">Streptococcus parasanguinis</name>
    <dbReference type="NCBI Taxonomy" id="1318"/>
    <lineage>
        <taxon>Bacteria</taxon>
        <taxon>Bacillati</taxon>
        <taxon>Bacillota</taxon>
        <taxon>Bacilli</taxon>
        <taxon>Lactobacillales</taxon>
        <taxon>Streptococcaceae</taxon>
        <taxon>Streptococcus</taxon>
    </lineage>
</organism>
<dbReference type="AlphaFoldDB" id="A0A943SSS5"/>
<dbReference type="Proteomes" id="UP000761167">
    <property type="component" value="Unassembled WGS sequence"/>
</dbReference>
<gene>
    <name evidence="1" type="ORF">KH363_00615</name>
</gene>
<reference evidence="1" key="1">
    <citation type="submission" date="2021-02" db="EMBL/GenBank/DDBJ databases">
        <title>Infant gut strain persistence is associated with maternal origin, phylogeny, and functional potential including surface adhesion and iron acquisition.</title>
        <authorList>
            <person name="Lou Y.C."/>
        </authorList>
    </citation>
    <scope>NUCLEOTIDE SEQUENCE</scope>
    <source>
        <strain evidence="1">L3_060_000G1_dasL3_060_000G1_metabat.metabat.86_ sub</strain>
    </source>
</reference>
<comment type="caution">
    <text evidence="1">The sequence shown here is derived from an EMBL/GenBank/DDBJ whole genome shotgun (WGS) entry which is preliminary data.</text>
</comment>
<evidence type="ECO:0000313" key="2">
    <source>
        <dbReference type="Proteomes" id="UP000761167"/>
    </source>
</evidence>
<sequence length="114" mass="13422">MKELLQQLTAVYSKLNSYYSEQLVDSEKISDITEDINEDFQDDFDNLVSGIHLIEKLDMDTLSNDDKQLYLNGMFDIYTSLLNIENYFADLREIHIQVSKKIRYLNGEITKKEE</sequence>